<evidence type="ECO:0000313" key="10">
    <source>
        <dbReference type="EMBL" id="NPT56914.1"/>
    </source>
</evidence>
<protein>
    <recommendedName>
        <fullName evidence="9">Integral membrane bound transporter domain-containing protein</fullName>
    </recommendedName>
</protein>
<evidence type="ECO:0000256" key="7">
    <source>
        <dbReference type="SAM" id="MobiDB-lite"/>
    </source>
</evidence>
<sequence length="475" mass="50106">MSGFAGKLSRRLAGTDSDGGGPPGAWRVRVRELLETTRSAVASAGQGPESGAGSRWAVELAFTAEQSFVALVALEHLLAPGPVGEQTPSRLRESISTALAELDDLLGALVPCFGFPGRAARGDFAQRLCRFDASVERFEICHREISAARGEGINGAPVTAALRQVGHAVRHHIETAEIAASSRFRTSAAALLRVATPRCNSSFWEEAVANFNTESIWLQHAIRVALASALSVALVRHFSPNHGYWLSLTALFLVQPNVAMTLKRSAHRVAGTIVGALVAAVLGCFIHSPLLLALAVLPLAIGTLAARSVSYWAYALFLTAHFILVAQLGQPSGSELALTLARVSNSVAGAALAIAISTLAWPRWEKHRITHALAAAIGAAAAYVTEALHVAGGCTATGASLQDLRRNACMAIDAAEASFHRMFRKRSRQNDAHITPSFVQIGRTRDTATARYSARPPGCVRAETGGAPSDALDGL</sequence>
<feature type="region of interest" description="Disordered" evidence="7">
    <location>
        <begin position="1"/>
        <end position="25"/>
    </location>
</feature>
<comment type="caution">
    <text evidence="10">The sequence shown here is derived from an EMBL/GenBank/DDBJ whole genome shotgun (WGS) entry which is preliminary data.</text>
</comment>
<keyword evidence="3 8" id="KW-0812">Transmembrane</keyword>
<evidence type="ECO:0000256" key="3">
    <source>
        <dbReference type="ARBA" id="ARBA00022692"/>
    </source>
</evidence>
<evidence type="ECO:0000256" key="6">
    <source>
        <dbReference type="ARBA" id="ARBA00043993"/>
    </source>
</evidence>
<dbReference type="InterPro" id="IPR049453">
    <property type="entry name" value="Memb_transporter_dom"/>
</dbReference>
<dbReference type="Proteomes" id="UP000655523">
    <property type="component" value="Unassembled WGS sequence"/>
</dbReference>
<dbReference type="GO" id="GO:0005886">
    <property type="term" value="C:plasma membrane"/>
    <property type="evidence" value="ECO:0007669"/>
    <property type="project" value="UniProtKB-SubCell"/>
</dbReference>
<evidence type="ECO:0000256" key="1">
    <source>
        <dbReference type="ARBA" id="ARBA00004651"/>
    </source>
</evidence>
<evidence type="ECO:0000256" key="8">
    <source>
        <dbReference type="SAM" id="Phobius"/>
    </source>
</evidence>
<gene>
    <name evidence="10" type="ORF">GNZ13_20590</name>
</gene>
<keyword evidence="5 8" id="KW-0472">Membrane</keyword>
<dbReference type="AlphaFoldDB" id="A0A972NR80"/>
<evidence type="ECO:0000256" key="2">
    <source>
        <dbReference type="ARBA" id="ARBA00022475"/>
    </source>
</evidence>
<keyword evidence="11" id="KW-1185">Reference proteome</keyword>
<dbReference type="PANTHER" id="PTHR30509:SF9">
    <property type="entry name" value="MULTIDRUG RESISTANCE PROTEIN MDTO"/>
    <property type="match status" value="1"/>
</dbReference>
<feature type="transmembrane region" description="Helical" evidence="8">
    <location>
        <begin position="309"/>
        <end position="328"/>
    </location>
</feature>
<proteinExistence type="inferred from homology"/>
<feature type="domain" description="Integral membrane bound transporter" evidence="9">
    <location>
        <begin position="231"/>
        <end position="356"/>
    </location>
</feature>
<organism evidence="10 11">
    <name type="scientific">Paraburkholderia elongata</name>
    <dbReference type="NCBI Taxonomy" id="2675747"/>
    <lineage>
        <taxon>Bacteria</taxon>
        <taxon>Pseudomonadati</taxon>
        <taxon>Pseudomonadota</taxon>
        <taxon>Betaproteobacteria</taxon>
        <taxon>Burkholderiales</taxon>
        <taxon>Burkholderiaceae</taxon>
        <taxon>Paraburkholderia</taxon>
    </lineage>
</organism>
<evidence type="ECO:0000313" key="11">
    <source>
        <dbReference type="Proteomes" id="UP000655523"/>
    </source>
</evidence>
<dbReference type="PANTHER" id="PTHR30509">
    <property type="entry name" value="P-HYDROXYBENZOIC ACID EFFLUX PUMP SUBUNIT-RELATED"/>
    <property type="match status" value="1"/>
</dbReference>
<dbReference type="Pfam" id="PF13515">
    <property type="entry name" value="FUSC_2"/>
    <property type="match status" value="1"/>
</dbReference>
<evidence type="ECO:0000259" key="9">
    <source>
        <dbReference type="Pfam" id="PF13515"/>
    </source>
</evidence>
<evidence type="ECO:0000256" key="4">
    <source>
        <dbReference type="ARBA" id="ARBA00022989"/>
    </source>
</evidence>
<comment type="subcellular location">
    <subcellularLocation>
        <location evidence="1">Cell membrane</location>
        <topology evidence="1">Multi-pass membrane protein</topology>
    </subcellularLocation>
</comment>
<feature type="transmembrane region" description="Helical" evidence="8">
    <location>
        <begin position="274"/>
        <end position="297"/>
    </location>
</feature>
<reference evidence="10 11" key="1">
    <citation type="submission" date="2019-11" db="EMBL/GenBank/DDBJ databases">
        <title>Metabolism of dissolved organic matter in forest soils.</title>
        <authorList>
            <person name="Cyle K.T."/>
            <person name="Wilhelm R.C."/>
            <person name="Martinez C.E."/>
        </authorList>
    </citation>
    <scope>NUCLEOTIDE SEQUENCE [LARGE SCALE GENOMIC DNA]</scope>
    <source>
        <strain evidence="10 11">5N</strain>
    </source>
</reference>
<evidence type="ECO:0000256" key="5">
    <source>
        <dbReference type="ARBA" id="ARBA00023136"/>
    </source>
</evidence>
<feature type="transmembrane region" description="Helical" evidence="8">
    <location>
        <begin position="340"/>
        <end position="361"/>
    </location>
</feature>
<comment type="similarity">
    <text evidence="6">Belongs to the YccS/YhfK family.</text>
</comment>
<name>A0A972NR80_9BURK</name>
<dbReference type="EMBL" id="WOEZ01000109">
    <property type="protein sequence ID" value="NPT56914.1"/>
    <property type="molecule type" value="Genomic_DNA"/>
</dbReference>
<keyword evidence="2" id="KW-1003">Cell membrane</keyword>
<accession>A0A972NR80</accession>
<keyword evidence="4 8" id="KW-1133">Transmembrane helix</keyword>
<dbReference type="RefSeq" id="WP_236002101.1">
    <property type="nucleotide sequence ID" value="NZ_WOEZ01000109.1"/>
</dbReference>